<evidence type="ECO:0000313" key="7">
    <source>
        <dbReference type="EMBL" id="KYD21130.1"/>
    </source>
</evidence>
<accession>A0A150M973</accession>
<keyword evidence="1 3" id="KW-0813">Transport</keyword>
<dbReference type="RefSeq" id="WP_061568337.1">
    <property type="nucleotide sequence ID" value="NZ_LQYT01000022.1"/>
</dbReference>
<dbReference type="GO" id="GO:0007155">
    <property type="term" value="P:cell adhesion"/>
    <property type="evidence" value="ECO:0007669"/>
    <property type="project" value="InterPro"/>
</dbReference>
<gene>
    <name evidence="7" type="ORF">B4135_1678</name>
</gene>
<keyword evidence="4" id="KW-0175">Coiled coil</keyword>
<keyword evidence="2 6" id="KW-0732">Signal</keyword>
<evidence type="ECO:0000256" key="4">
    <source>
        <dbReference type="SAM" id="Coils"/>
    </source>
</evidence>
<dbReference type="PRINTS" id="PR00690">
    <property type="entry name" value="ADHESNFAMILY"/>
</dbReference>
<dbReference type="Pfam" id="PF01297">
    <property type="entry name" value="ZnuA"/>
    <property type="match status" value="1"/>
</dbReference>
<evidence type="ECO:0000256" key="1">
    <source>
        <dbReference type="ARBA" id="ARBA00022448"/>
    </source>
</evidence>
<evidence type="ECO:0000256" key="2">
    <source>
        <dbReference type="ARBA" id="ARBA00022729"/>
    </source>
</evidence>
<evidence type="ECO:0000256" key="6">
    <source>
        <dbReference type="SAM" id="SignalP"/>
    </source>
</evidence>
<feature type="signal peptide" evidence="6">
    <location>
        <begin position="1"/>
        <end position="18"/>
    </location>
</feature>
<sequence length="327" mass="37119">MKRLSLFLAVLALFFTLAGCGGEKGKQGQGSEKLTIYTTVFPLEDFTKKIGGKYVHVESIFPPGADAHSYEPSTKMMMKLADGDAFIYSGAGIEGFAEKAEKVLREEGVKVVKAAEGVALEKHEEENPEEEGREHGEEEHGEEGGHEHDHHDHEFDPHVWIDPVLCIRLAENIKDALAHLKPEQKSYFEENYTKLKKELESLDQEFQQTSDQAPHKQIVVTHAAYGYWEKRYGIEQLSIAGLSPSQEPSQKQLARLADQAKKLHIRYVIFEENVTPKVAEVLRKELKAESLTLHNLETITEEERKADKDYFALMRENLQTLKKALYD</sequence>
<reference evidence="7 8" key="1">
    <citation type="submission" date="2016-01" db="EMBL/GenBank/DDBJ databases">
        <title>Draft Genome Sequences of Seven Thermophilic Sporeformers Isolated from Foods.</title>
        <authorList>
            <person name="Berendsen E.M."/>
            <person name="Wells-Bennik M.H."/>
            <person name="Krawcyk A.O."/>
            <person name="De Jong A."/>
            <person name="Holsappel S."/>
            <person name="Eijlander R.T."/>
            <person name="Kuipers O.P."/>
        </authorList>
    </citation>
    <scope>NUCLEOTIDE SEQUENCE [LARGE SCALE GENOMIC DNA]</scope>
    <source>
        <strain evidence="7 8">B4135</strain>
    </source>
</reference>
<dbReference type="Gene3D" id="3.40.50.1980">
    <property type="entry name" value="Nitrogenase molybdenum iron protein domain"/>
    <property type="match status" value="2"/>
</dbReference>
<feature type="compositionally biased region" description="Basic and acidic residues" evidence="5">
    <location>
        <begin position="119"/>
        <end position="154"/>
    </location>
</feature>
<organism evidence="7 8">
    <name type="scientific">Caldibacillus debilis</name>
    <dbReference type="NCBI Taxonomy" id="301148"/>
    <lineage>
        <taxon>Bacteria</taxon>
        <taxon>Bacillati</taxon>
        <taxon>Bacillota</taxon>
        <taxon>Bacilli</taxon>
        <taxon>Bacillales</taxon>
        <taxon>Bacillaceae</taxon>
        <taxon>Caldibacillus</taxon>
    </lineage>
</organism>
<feature type="region of interest" description="Disordered" evidence="5">
    <location>
        <begin position="118"/>
        <end position="154"/>
    </location>
</feature>
<protein>
    <recommendedName>
        <fullName evidence="9">Adhesin</fullName>
    </recommendedName>
</protein>
<evidence type="ECO:0000313" key="8">
    <source>
        <dbReference type="Proteomes" id="UP000075683"/>
    </source>
</evidence>
<dbReference type="GO" id="GO:0030001">
    <property type="term" value="P:metal ion transport"/>
    <property type="evidence" value="ECO:0007669"/>
    <property type="project" value="InterPro"/>
</dbReference>
<dbReference type="PROSITE" id="PS51257">
    <property type="entry name" value="PROKAR_LIPOPROTEIN"/>
    <property type="match status" value="1"/>
</dbReference>
<dbReference type="Proteomes" id="UP000075683">
    <property type="component" value="Unassembled WGS sequence"/>
</dbReference>
<dbReference type="GO" id="GO:0046872">
    <property type="term" value="F:metal ion binding"/>
    <property type="evidence" value="ECO:0007669"/>
    <property type="project" value="InterPro"/>
</dbReference>
<evidence type="ECO:0000256" key="3">
    <source>
        <dbReference type="RuleBase" id="RU003512"/>
    </source>
</evidence>
<dbReference type="PRINTS" id="PR00691">
    <property type="entry name" value="ADHESINB"/>
</dbReference>
<dbReference type="STRING" id="301148.B4135_1678"/>
<evidence type="ECO:0000256" key="5">
    <source>
        <dbReference type="SAM" id="MobiDB-lite"/>
    </source>
</evidence>
<dbReference type="EMBL" id="LQYT01000022">
    <property type="protein sequence ID" value="KYD21130.1"/>
    <property type="molecule type" value="Genomic_DNA"/>
</dbReference>
<dbReference type="OrthoDB" id="9810636at2"/>
<feature type="coiled-coil region" evidence="4">
    <location>
        <begin position="185"/>
        <end position="212"/>
    </location>
</feature>
<dbReference type="InterPro" id="IPR050492">
    <property type="entry name" value="Bact_metal-bind_prot9"/>
</dbReference>
<proteinExistence type="inferred from homology"/>
<dbReference type="AlphaFoldDB" id="A0A150M973"/>
<feature type="chain" id="PRO_5038621479" description="Adhesin" evidence="6">
    <location>
        <begin position="19"/>
        <end position="327"/>
    </location>
</feature>
<dbReference type="PANTHER" id="PTHR42953">
    <property type="entry name" value="HIGH-AFFINITY ZINC UPTAKE SYSTEM PROTEIN ZNUA-RELATED"/>
    <property type="match status" value="1"/>
</dbReference>
<dbReference type="SUPFAM" id="SSF53807">
    <property type="entry name" value="Helical backbone' metal receptor"/>
    <property type="match status" value="1"/>
</dbReference>
<dbReference type="InterPro" id="IPR006129">
    <property type="entry name" value="AdhesinB"/>
</dbReference>
<name>A0A150M973_9BACI</name>
<dbReference type="InterPro" id="IPR006128">
    <property type="entry name" value="Lipoprotein_PsaA-like"/>
</dbReference>
<comment type="similarity">
    <text evidence="3">Belongs to the bacterial solute-binding protein 9 family.</text>
</comment>
<dbReference type="PANTHER" id="PTHR42953:SF8">
    <property type="entry name" value="ZINT DOMAIN-CONTAINING PROTEIN"/>
    <property type="match status" value="1"/>
</dbReference>
<comment type="caution">
    <text evidence="7">The sequence shown here is derived from an EMBL/GenBank/DDBJ whole genome shotgun (WGS) entry which is preliminary data.</text>
</comment>
<dbReference type="PATRIC" id="fig|301148.3.peg.2253"/>
<dbReference type="InterPro" id="IPR006127">
    <property type="entry name" value="ZnuA-like"/>
</dbReference>
<evidence type="ECO:0008006" key="9">
    <source>
        <dbReference type="Google" id="ProtNLM"/>
    </source>
</evidence>